<dbReference type="AlphaFoldDB" id="A0A245ZRT7"/>
<reference evidence="1 2" key="1">
    <citation type="submission" date="2017-03" db="EMBL/GenBank/DDBJ databases">
        <title>Genome sequence of Sphingomonas mucosissima DSM 17494.</title>
        <authorList>
            <person name="Poehlein A."/>
            <person name="Wuebbeler J.H."/>
            <person name="Steinbuechel A."/>
            <person name="Daniel R."/>
        </authorList>
    </citation>
    <scope>NUCLEOTIDE SEQUENCE [LARGE SCALE GENOMIC DNA]</scope>
    <source>
        <strain evidence="1 2">DSM 17494</strain>
    </source>
</reference>
<comment type="caution">
    <text evidence="1">The sequence shown here is derived from an EMBL/GenBank/DDBJ whole genome shotgun (WGS) entry which is preliminary data.</text>
</comment>
<accession>A0A245ZRT7</accession>
<proteinExistence type="predicted"/>
<organism evidence="1 2">
    <name type="scientific">Sphingomonas mucosissima</name>
    <dbReference type="NCBI Taxonomy" id="370959"/>
    <lineage>
        <taxon>Bacteria</taxon>
        <taxon>Pseudomonadati</taxon>
        <taxon>Pseudomonadota</taxon>
        <taxon>Alphaproteobacteria</taxon>
        <taxon>Sphingomonadales</taxon>
        <taxon>Sphingomonadaceae</taxon>
        <taxon>Sphingomonas</taxon>
    </lineage>
</organism>
<evidence type="ECO:0008006" key="3">
    <source>
        <dbReference type="Google" id="ProtNLM"/>
    </source>
</evidence>
<gene>
    <name evidence="1" type="ORF">SPMU_07880</name>
</gene>
<evidence type="ECO:0000313" key="1">
    <source>
        <dbReference type="EMBL" id="OWK32457.1"/>
    </source>
</evidence>
<keyword evidence="2" id="KW-1185">Reference proteome</keyword>
<dbReference type="InterPro" id="IPR019619">
    <property type="entry name" value="DUF2490"/>
</dbReference>
<dbReference type="EMBL" id="NBBJ01000001">
    <property type="protein sequence ID" value="OWK32457.1"/>
    <property type="molecule type" value="Genomic_DNA"/>
</dbReference>
<protein>
    <recommendedName>
        <fullName evidence="3">DUF2490 domain-containing protein</fullName>
    </recommendedName>
</protein>
<name>A0A245ZRT7_9SPHN</name>
<evidence type="ECO:0000313" key="2">
    <source>
        <dbReference type="Proteomes" id="UP000197783"/>
    </source>
</evidence>
<dbReference type="Pfam" id="PF10677">
    <property type="entry name" value="DUF2490"/>
    <property type="match status" value="1"/>
</dbReference>
<dbReference type="Proteomes" id="UP000197783">
    <property type="component" value="Unassembled WGS sequence"/>
</dbReference>
<sequence length="202" mass="22630">MRQDRQLWVNLSAQGKLGKARVWTAELHPRVGQNLSGPSALLGRVAVGFVVNERVTLHQGFVYQEVFDGRPRNEKRPYQQADFDIASGGWGALKGRLRLEQRWFSTGSDMGLRFREQIRFEKALSDVENPLTGIFTAEAFVNVLTTDYGARRGFETARLFGGVRIPLADQALEAGYQAQITAPPGGDTRVDHILMLTFRLKP</sequence>